<feature type="chain" id="PRO_5004372386" description="Inter-alpha-trypsin inhibitor heavy chain H4-like" evidence="2">
    <location>
        <begin position="20"/>
        <end position="835"/>
    </location>
</feature>
<protein>
    <recommendedName>
        <fullName evidence="6">Inter-alpha-trypsin inhibitor heavy chain H4-like</fullName>
    </recommendedName>
</protein>
<dbReference type="VEuPathDB" id="VectorBase:RPRC015102"/>
<dbReference type="PANTHER" id="PTHR10338:SF108">
    <property type="entry name" value="INTER-ALPHA-TRYPSIN INHIBITOR HEAVY CHAIN H4-LIKE PROTEIN"/>
    <property type="match status" value="1"/>
</dbReference>
<reference evidence="5" key="1">
    <citation type="submission" date="2013-04" db="EMBL/GenBank/DDBJ databases">
        <title>An insight into the transcriptome of the digestive tract of the blood sucking bug, Rhodnius prolixus.</title>
        <authorList>
            <person name="Ribeiro J.M.C."/>
            <person name="Genta F.A."/>
            <person name="Sorgine M.H.F."/>
            <person name="Paiva-Silva G.O."/>
            <person name="Majerowicz D."/>
            <person name="Medeiros M."/>
            <person name="Koerich L."/>
            <person name="Terra W.R."/>
            <person name="Ferreira C."/>
            <person name="Pimentel A.C."/>
            <person name="Bisch P.M."/>
            <person name="Diniz M.M.P."/>
            <person name="Nascimento R."/>
            <person name="Salmon D."/>
            <person name="Silber A.M."/>
            <person name="Alves M."/>
            <person name="Oliveira M.F."/>
            <person name="Gondim K.C."/>
            <person name="Silva Neto M.A.C."/>
            <person name="Atella G.C."/>
            <person name="Araujo H."/>
            <person name="Dias F.S."/>
            <person name="Polycarpo C.R."/>
            <person name="Fampa P."/>
            <person name="Melo A.C."/>
            <person name="Tanaka A.S."/>
            <person name="Balczun C."/>
            <person name="Oliveira J.H.M."/>
            <person name="Goncalves R."/>
            <person name="Lazoski C."/>
            <person name="Pereira M.A."/>
            <person name="Rivera-Pomar R."/>
            <person name="Diambra L."/>
            <person name="Schaub G.A."/>
            <person name="Garcia E.S."/>
            <person name="Azambuja P."/>
            <person name="Braz G.R.C."/>
            <person name="Oliveira P.L."/>
        </authorList>
    </citation>
    <scope>NUCLEOTIDE SEQUENCE</scope>
</reference>
<feature type="signal peptide" evidence="2">
    <location>
        <begin position="1"/>
        <end position="19"/>
    </location>
</feature>
<dbReference type="PROSITE" id="PS51468">
    <property type="entry name" value="VIT"/>
    <property type="match status" value="1"/>
</dbReference>
<dbReference type="PROSITE" id="PS50234">
    <property type="entry name" value="VWFA"/>
    <property type="match status" value="1"/>
</dbReference>
<dbReference type="PANTHER" id="PTHR10338">
    <property type="entry name" value="INTER-ALPHA-TRYPSIN INHIBITOR HEAVY CHAIN FAMILY MEMBER"/>
    <property type="match status" value="1"/>
</dbReference>
<dbReference type="SMART" id="SM00327">
    <property type="entry name" value="VWA"/>
    <property type="match status" value="1"/>
</dbReference>
<dbReference type="InterPro" id="IPR036465">
    <property type="entry name" value="vWFA_dom_sf"/>
</dbReference>
<dbReference type="InterPro" id="IPR002035">
    <property type="entry name" value="VWF_A"/>
</dbReference>
<evidence type="ECO:0008006" key="6">
    <source>
        <dbReference type="Google" id="ProtNLM"/>
    </source>
</evidence>
<dbReference type="VEuPathDB" id="VectorBase:RPRC015101"/>
<feature type="domain" description="VWFA" evidence="3">
    <location>
        <begin position="273"/>
        <end position="485"/>
    </location>
</feature>
<proteinExistence type="evidence at transcript level"/>
<dbReference type="Gene3D" id="3.40.50.410">
    <property type="entry name" value="von Willebrand factor, type A domain"/>
    <property type="match status" value="1"/>
</dbReference>
<evidence type="ECO:0000313" key="5">
    <source>
        <dbReference type="EMBL" id="JAA77509.1"/>
    </source>
</evidence>
<feature type="domain" description="VIT" evidence="4">
    <location>
        <begin position="16"/>
        <end position="143"/>
    </location>
</feature>
<dbReference type="InterPro" id="IPR013694">
    <property type="entry name" value="VIT"/>
</dbReference>
<evidence type="ECO:0000259" key="3">
    <source>
        <dbReference type="PROSITE" id="PS50234"/>
    </source>
</evidence>
<organism evidence="5">
    <name type="scientific">Rhodnius prolixus</name>
    <name type="common">Triatomid bug</name>
    <dbReference type="NCBI Taxonomy" id="13249"/>
    <lineage>
        <taxon>Eukaryota</taxon>
        <taxon>Metazoa</taxon>
        <taxon>Ecdysozoa</taxon>
        <taxon>Arthropoda</taxon>
        <taxon>Hexapoda</taxon>
        <taxon>Insecta</taxon>
        <taxon>Pterygota</taxon>
        <taxon>Neoptera</taxon>
        <taxon>Paraneoptera</taxon>
        <taxon>Hemiptera</taxon>
        <taxon>Heteroptera</taxon>
        <taxon>Panheteroptera</taxon>
        <taxon>Cimicomorpha</taxon>
        <taxon>Reduviidae</taxon>
        <taxon>Triatominae</taxon>
        <taxon>Rhodnius</taxon>
    </lineage>
</organism>
<dbReference type="Pfam" id="PF08487">
    <property type="entry name" value="VIT"/>
    <property type="match status" value="1"/>
</dbReference>
<dbReference type="AlphaFoldDB" id="R4G5G1"/>
<feature type="non-terminal residue" evidence="5">
    <location>
        <position position="835"/>
    </location>
</feature>
<evidence type="ECO:0000256" key="1">
    <source>
        <dbReference type="SAM" id="MobiDB-lite"/>
    </source>
</evidence>
<dbReference type="GO" id="GO:0032991">
    <property type="term" value="C:protein-containing complex"/>
    <property type="evidence" value="ECO:0007669"/>
    <property type="project" value="UniProtKB-ARBA"/>
</dbReference>
<name>R4G5G1_RHOPR</name>
<keyword evidence="2" id="KW-0732">Signal</keyword>
<dbReference type="SMART" id="SM00609">
    <property type="entry name" value="VIT"/>
    <property type="match status" value="1"/>
</dbReference>
<feature type="region of interest" description="Disordered" evidence="1">
    <location>
        <begin position="639"/>
        <end position="667"/>
    </location>
</feature>
<dbReference type="EMBL" id="GAHY01000001">
    <property type="protein sequence ID" value="JAA77509.1"/>
    <property type="molecule type" value="mRNA"/>
</dbReference>
<dbReference type="SUPFAM" id="SSF53300">
    <property type="entry name" value="vWA-like"/>
    <property type="match status" value="1"/>
</dbReference>
<evidence type="ECO:0000259" key="4">
    <source>
        <dbReference type="PROSITE" id="PS51468"/>
    </source>
</evidence>
<dbReference type="Pfam" id="PF00092">
    <property type="entry name" value="VWA"/>
    <property type="match status" value="1"/>
</dbReference>
<dbReference type="InterPro" id="IPR050934">
    <property type="entry name" value="ITIH"/>
</dbReference>
<sequence>MKYYFSLLILCSGLSQYEAANCSGRPEDRPEIYFLHIDSYIRYRYATTIVMSKVVNPLNNSQEVSFGMNLPKTAFVTSFVMEINGIEYEAYLKGKDEAKEIYEKAVSSAQSAGYVATRDSNHIKISVNIEALGKIKFILNYEELLERTLGIYKQVINLNPGQTVRDLKVNVYITESSEIKSLFVPELKVTNEIDTNEKENQNVNITRLNSNKAVVRYAPSVEDQKKAGGDCFDGQFIVQYDVSRIDPCGQVLVDEGYFVHFYAPEGLNPLSKLVVFVLDISTSMQGRKLDQLKEAMTTILDELRDDDYFSVIAFSTSVIVHNLDSASDSKVLSPGSDVLSAILAIQQAYPATKDYVEKAKNVIAGLAINGGTDISDALKTAIILSQKAYEKIKNDLKKKSDEALEPMIIFLTDGEPTEGITNVTTILSTVRALNVARISIYSLGFGDGADMGFLNKLSLENSGFGKKIYEASDAALQLKNFYKHISSPLLSNVTFSYIPSQVAGNSLTNKHFRSLFNGSELVVAGKLVDDGKELQMNVYSISSNGTGSCAVQGSKVPLDNTEDSTGINLSGKKLPFGSLERLWAYLTVKQLLEKEKTSNEDNNKEESSKLKETALDLALKYMFVTPVTSLVVVKPNGTNSVTELEDDSSDTRKAPISSGVPSHATKDDVLPTLRSPVSISSGVFHPRTTTFDSSSMGKFAIPTYQPLTVPHIDDNIPDLNLLHNSIIPEVFDRGNLTLSDLEWLDQILLNKQTMEVSIPVNNTNQIFTISTNPGTSTYQNCTDLPGKCTHLVSCILPEFILSFTRIFEIFLSNSWNFVECAVHLRTITFGSTYHP</sequence>
<evidence type="ECO:0000256" key="2">
    <source>
        <dbReference type="SAM" id="SignalP"/>
    </source>
</evidence>
<accession>R4G5G1</accession>